<proteinExistence type="inferred from homology"/>
<dbReference type="Pfam" id="PF01593">
    <property type="entry name" value="Amino_oxidase"/>
    <property type="match status" value="1"/>
</dbReference>
<dbReference type="InterPro" id="IPR002937">
    <property type="entry name" value="Amino_oxidase"/>
</dbReference>
<evidence type="ECO:0000256" key="6">
    <source>
        <dbReference type="ARBA" id="ARBA00047321"/>
    </source>
</evidence>
<dbReference type="RefSeq" id="WP_247809947.1">
    <property type="nucleotide sequence ID" value="NZ_CP095855.1"/>
</dbReference>
<keyword evidence="5" id="KW-0073">Auxin biosynthesis</keyword>
<dbReference type="SUPFAM" id="SSF51905">
    <property type="entry name" value="FAD/NAD(P)-binding domain"/>
    <property type="match status" value="1"/>
</dbReference>
<protein>
    <recommendedName>
        <fullName evidence="4">Tryptophan 2-monooxygenase</fullName>
        <ecNumber evidence="3">1.13.12.3</ecNumber>
    </recommendedName>
</protein>
<evidence type="ECO:0000256" key="2">
    <source>
        <dbReference type="ARBA" id="ARBA00005833"/>
    </source>
</evidence>
<dbReference type="Gene3D" id="3.50.50.60">
    <property type="entry name" value="FAD/NAD(P)-binding domain"/>
    <property type="match status" value="1"/>
</dbReference>
<evidence type="ECO:0000259" key="7">
    <source>
        <dbReference type="Pfam" id="PF01593"/>
    </source>
</evidence>
<evidence type="ECO:0000256" key="4">
    <source>
        <dbReference type="ARBA" id="ARBA00017871"/>
    </source>
</evidence>
<evidence type="ECO:0000256" key="3">
    <source>
        <dbReference type="ARBA" id="ARBA00012535"/>
    </source>
</evidence>
<evidence type="ECO:0000313" key="8">
    <source>
        <dbReference type="EMBL" id="UPK67577.1"/>
    </source>
</evidence>
<feature type="domain" description="Amine oxidase" evidence="7">
    <location>
        <begin position="16"/>
        <end position="417"/>
    </location>
</feature>
<comment type="pathway">
    <text evidence="1">Plant hormone metabolism; auxin biosynthesis.</text>
</comment>
<name>A0ABY4HVD8_CHIFI</name>
<keyword evidence="9" id="KW-1185">Reference proteome</keyword>
<dbReference type="InterPro" id="IPR050281">
    <property type="entry name" value="Flavin_monoamine_oxidase"/>
</dbReference>
<dbReference type="InterPro" id="IPR036188">
    <property type="entry name" value="FAD/NAD-bd_sf"/>
</dbReference>
<evidence type="ECO:0000256" key="5">
    <source>
        <dbReference type="ARBA" id="ARBA00023070"/>
    </source>
</evidence>
<organism evidence="8 9">
    <name type="scientific">Chitinophaga filiformis</name>
    <name type="common">Myxococcus filiformis</name>
    <name type="synonym">Flexibacter filiformis</name>
    <dbReference type="NCBI Taxonomy" id="104663"/>
    <lineage>
        <taxon>Bacteria</taxon>
        <taxon>Pseudomonadati</taxon>
        <taxon>Bacteroidota</taxon>
        <taxon>Chitinophagia</taxon>
        <taxon>Chitinophagales</taxon>
        <taxon>Chitinophagaceae</taxon>
        <taxon>Chitinophaga</taxon>
    </lineage>
</organism>
<evidence type="ECO:0000313" key="9">
    <source>
        <dbReference type="Proteomes" id="UP000830198"/>
    </source>
</evidence>
<dbReference type="EMBL" id="CP095855">
    <property type="protein sequence ID" value="UPK67577.1"/>
    <property type="molecule type" value="Genomic_DNA"/>
</dbReference>
<evidence type="ECO:0000256" key="1">
    <source>
        <dbReference type="ARBA" id="ARBA00004814"/>
    </source>
</evidence>
<comment type="catalytic activity">
    <reaction evidence="6">
        <text>L-tryptophan + O2 = indole-3-acetamide + CO2 + H2O</text>
        <dbReference type="Rhea" id="RHEA:16165"/>
        <dbReference type="ChEBI" id="CHEBI:15377"/>
        <dbReference type="ChEBI" id="CHEBI:15379"/>
        <dbReference type="ChEBI" id="CHEBI:16031"/>
        <dbReference type="ChEBI" id="CHEBI:16526"/>
        <dbReference type="ChEBI" id="CHEBI:57912"/>
        <dbReference type="EC" id="1.13.12.3"/>
    </reaction>
</comment>
<dbReference type="PANTHER" id="PTHR10742:SF410">
    <property type="entry name" value="LYSINE-SPECIFIC HISTONE DEMETHYLASE 2"/>
    <property type="match status" value="1"/>
</dbReference>
<dbReference type="EC" id="1.13.12.3" evidence="3"/>
<sequence length="420" mass="45566">MAKSSEEIIIIGAGAAGLIAARELSGKYKVTILEARSTIGGRINTIYRDGIKTAETGAEFVHGELPITLGLLKEAGLKYQLVSGQMFHVDNGQWFAQHEMISDWDALLEQMGKSPAGMTMQDFLDQHYPYDQHPGLREDIQGFVQGFDLADLSKVGVKYLYNEWTNENEKNFRIDKGYSAMIDFLAAACRKQQCNIITNTTVTAVDWSAAKVQVHAANGASWLADKLIVTIPLGVLQKNTISFSPAIPDYIKAANDIGWGTVIKTILHFKTPFWEKHTQQMAFLFGETPIPTWWTQSPARVNVLTGWLGGPPSAAYIAQTGEQLLELSISSLASLCNETPATLREQLLCSYIANWAADPHVAGGYSYGTPATPAAQALLNTPIADTIYFAGEALYDGASPGTVEAALSTGMAVAAKIKGR</sequence>
<reference evidence="8 9" key="1">
    <citation type="submission" date="2022-04" db="EMBL/GenBank/DDBJ databases">
        <title>The arsenic-methylating capacity of Chitinophaga filiformis YT5 during chitin decomposition.</title>
        <authorList>
            <person name="Chen G."/>
            <person name="Liang Y."/>
        </authorList>
    </citation>
    <scope>NUCLEOTIDE SEQUENCE [LARGE SCALE GENOMIC DNA]</scope>
    <source>
        <strain evidence="8 9">YT5</strain>
    </source>
</reference>
<comment type="similarity">
    <text evidence="2">Belongs to the tryptophan 2-monooxygenase family.</text>
</comment>
<dbReference type="SUPFAM" id="SSF54373">
    <property type="entry name" value="FAD-linked reductases, C-terminal domain"/>
    <property type="match status" value="1"/>
</dbReference>
<accession>A0ABY4HVD8</accession>
<gene>
    <name evidence="8" type="ORF">MYF79_21765</name>
</gene>
<dbReference type="PANTHER" id="PTHR10742">
    <property type="entry name" value="FLAVIN MONOAMINE OXIDASE"/>
    <property type="match status" value="1"/>
</dbReference>
<dbReference type="Proteomes" id="UP000830198">
    <property type="component" value="Chromosome"/>
</dbReference>